<dbReference type="RefSeq" id="XP_020060603.1">
    <property type="nucleotide sequence ID" value="XM_020198401.1"/>
</dbReference>
<dbReference type="GeneID" id="30972215"/>
<accession>A0A1L9X7G4</accession>
<dbReference type="EMBL" id="KV878971">
    <property type="protein sequence ID" value="OJK04264.1"/>
    <property type="molecule type" value="Genomic_DNA"/>
</dbReference>
<gene>
    <name evidence="2" type="ORF">ASPACDRAFT_1885675</name>
</gene>
<dbReference type="OrthoDB" id="4462505at2759"/>
<feature type="chain" id="PRO_5013041537" evidence="1">
    <location>
        <begin position="35"/>
        <end position="138"/>
    </location>
</feature>
<evidence type="ECO:0000313" key="3">
    <source>
        <dbReference type="Proteomes" id="UP000184546"/>
    </source>
</evidence>
<dbReference type="VEuPathDB" id="FungiDB:ASPACDRAFT_1885675"/>
<evidence type="ECO:0000256" key="1">
    <source>
        <dbReference type="SAM" id="SignalP"/>
    </source>
</evidence>
<dbReference type="Proteomes" id="UP000184546">
    <property type="component" value="Unassembled WGS sequence"/>
</dbReference>
<dbReference type="OMA" id="PAKRCCI"/>
<dbReference type="AlphaFoldDB" id="A0A1L9X7G4"/>
<keyword evidence="1" id="KW-0732">Signal</keyword>
<reference evidence="3" key="1">
    <citation type="journal article" date="2017" name="Genome Biol.">
        <title>Comparative genomics reveals high biological diversity and specific adaptations in the industrially and medically important fungal genus Aspergillus.</title>
        <authorList>
            <person name="de Vries R.P."/>
            <person name="Riley R."/>
            <person name="Wiebenga A."/>
            <person name="Aguilar-Osorio G."/>
            <person name="Amillis S."/>
            <person name="Uchima C.A."/>
            <person name="Anderluh G."/>
            <person name="Asadollahi M."/>
            <person name="Askin M."/>
            <person name="Barry K."/>
            <person name="Battaglia E."/>
            <person name="Bayram O."/>
            <person name="Benocci T."/>
            <person name="Braus-Stromeyer S.A."/>
            <person name="Caldana C."/>
            <person name="Canovas D."/>
            <person name="Cerqueira G.C."/>
            <person name="Chen F."/>
            <person name="Chen W."/>
            <person name="Choi C."/>
            <person name="Clum A."/>
            <person name="Dos Santos R.A."/>
            <person name="Damasio A.R."/>
            <person name="Diallinas G."/>
            <person name="Emri T."/>
            <person name="Fekete E."/>
            <person name="Flipphi M."/>
            <person name="Freyberg S."/>
            <person name="Gallo A."/>
            <person name="Gournas C."/>
            <person name="Habgood R."/>
            <person name="Hainaut M."/>
            <person name="Harispe M.L."/>
            <person name="Henrissat B."/>
            <person name="Hilden K.S."/>
            <person name="Hope R."/>
            <person name="Hossain A."/>
            <person name="Karabika E."/>
            <person name="Karaffa L."/>
            <person name="Karanyi Z."/>
            <person name="Krasevec N."/>
            <person name="Kuo A."/>
            <person name="Kusch H."/>
            <person name="LaButti K."/>
            <person name="Lagendijk E.L."/>
            <person name="Lapidus A."/>
            <person name="Levasseur A."/>
            <person name="Lindquist E."/>
            <person name="Lipzen A."/>
            <person name="Logrieco A.F."/>
            <person name="MacCabe A."/>
            <person name="Maekelae M.R."/>
            <person name="Malavazi I."/>
            <person name="Melin P."/>
            <person name="Meyer V."/>
            <person name="Mielnichuk N."/>
            <person name="Miskei M."/>
            <person name="Molnar A.P."/>
            <person name="Mule G."/>
            <person name="Ngan C.Y."/>
            <person name="Orejas M."/>
            <person name="Orosz E."/>
            <person name="Ouedraogo J.P."/>
            <person name="Overkamp K.M."/>
            <person name="Park H.-S."/>
            <person name="Perrone G."/>
            <person name="Piumi F."/>
            <person name="Punt P.J."/>
            <person name="Ram A.F."/>
            <person name="Ramon A."/>
            <person name="Rauscher S."/>
            <person name="Record E."/>
            <person name="Riano-Pachon D.M."/>
            <person name="Robert V."/>
            <person name="Roehrig J."/>
            <person name="Ruller R."/>
            <person name="Salamov A."/>
            <person name="Salih N.S."/>
            <person name="Samson R.A."/>
            <person name="Sandor E."/>
            <person name="Sanguinetti M."/>
            <person name="Schuetze T."/>
            <person name="Sepcic K."/>
            <person name="Shelest E."/>
            <person name="Sherlock G."/>
            <person name="Sophianopoulou V."/>
            <person name="Squina F.M."/>
            <person name="Sun H."/>
            <person name="Susca A."/>
            <person name="Todd R.B."/>
            <person name="Tsang A."/>
            <person name="Unkles S.E."/>
            <person name="van de Wiele N."/>
            <person name="van Rossen-Uffink D."/>
            <person name="Oliveira J.V."/>
            <person name="Vesth T.C."/>
            <person name="Visser J."/>
            <person name="Yu J.-H."/>
            <person name="Zhou M."/>
            <person name="Andersen M.R."/>
            <person name="Archer D.B."/>
            <person name="Baker S.E."/>
            <person name="Benoit I."/>
            <person name="Brakhage A.A."/>
            <person name="Braus G.H."/>
            <person name="Fischer R."/>
            <person name="Frisvad J.C."/>
            <person name="Goldman G.H."/>
            <person name="Houbraken J."/>
            <person name="Oakley B."/>
            <person name="Pocsi I."/>
            <person name="Scazzocchio C."/>
            <person name="Seiboth B."/>
            <person name="vanKuyk P.A."/>
            <person name="Wortman J."/>
            <person name="Dyer P.S."/>
            <person name="Grigoriev I.V."/>
        </authorList>
    </citation>
    <scope>NUCLEOTIDE SEQUENCE [LARGE SCALE GENOMIC DNA]</scope>
    <source>
        <strain evidence="3">ATCC 16872 / CBS 172.66 / WB 5094</strain>
    </source>
</reference>
<evidence type="ECO:0000313" key="2">
    <source>
        <dbReference type="EMBL" id="OJK04264.1"/>
    </source>
</evidence>
<proteinExistence type="predicted"/>
<keyword evidence="3" id="KW-1185">Reference proteome</keyword>
<sequence length="138" mass="15310">MQSTQISHVNHNTSPMRFSNVLALLSLAVLPAFASPVDHNQESSVSRRCCILCDNPYARCGANDKREAVETEEEALFGPVAKRCCINCDVNRCKRDEEPVAWPAKRCCILCDNPYASCLTNDKREAVETLEEAVGGEY</sequence>
<protein>
    <submittedName>
        <fullName evidence="2">Uncharacterized protein</fullName>
    </submittedName>
</protein>
<feature type="signal peptide" evidence="1">
    <location>
        <begin position="1"/>
        <end position="34"/>
    </location>
</feature>
<organism evidence="2 3">
    <name type="scientific">Aspergillus aculeatus (strain ATCC 16872 / CBS 172.66 / WB 5094)</name>
    <dbReference type="NCBI Taxonomy" id="690307"/>
    <lineage>
        <taxon>Eukaryota</taxon>
        <taxon>Fungi</taxon>
        <taxon>Dikarya</taxon>
        <taxon>Ascomycota</taxon>
        <taxon>Pezizomycotina</taxon>
        <taxon>Eurotiomycetes</taxon>
        <taxon>Eurotiomycetidae</taxon>
        <taxon>Eurotiales</taxon>
        <taxon>Aspergillaceae</taxon>
        <taxon>Aspergillus</taxon>
        <taxon>Aspergillus subgen. Circumdati</taxon>
    </lineage>
</organism>
<name>A0A1L9X7G4_ASPA1</name>